<gene>
    <name evidence="2" type="ORF">Tci_425968</name>
</gene>
<evidence type="ECO:0000313" key="2">
    <source>
        <dbReference type="EMBL" id="GEY53994.1"/>
    </source>
</evidence>
<feature type="region of interest" description="Disordered" evidence="1">
    <location>
        <begin position="92"/>
        <end position="128"/>
    </location>
</feature>
<comment type="caution">
    <text evidence="2">The sequence shown here is derived from an EMBL/GenBank/DDBJ whole genome shotgun (WGS) entry which is preliminary data.</text>
</comment>
<accession>A0A699HPT6</accession>
<feature type="compositionally biased region" description="Polar residues" evidence="1">
    <location>
        <begin position="119"/>
        <end position="128"/>
    </location>
</feature>
<dbReference type="AlphaFoldDB" id="A0A699HPT6"/>
<reference evidence="2" key="1">
    <citation type="journal article" date="2019" name="Sci. Rep.">
        <title>Draft genome of Tanacetum cinerariifolium, the natural source of mosquito coil.</title>
        <authorList>
            <person name="Yamashiro T."/>
            <person name="Shiraishi A."/>
            <person name="Satake H."/>
            <person name="Nakayama K."/>
        </authorList>
    </citation>
    <scope>NUCLEOTIDE SEQUENCE</scope>
</reference>
<protein>
    <recommendedName>
        <fullName evidence="3">Ribosomal protein L7Ae/L30e/S12e/Gadd45</fullName>
    </recommendedName>
</protein>
<sequence length="187" mass="21737">MKRWEELIRENMFRLRGHRDHLLASLAHMLYCTVAEQQYNLAYFFVKLIKYHHLENGIYNVVDRVMRPLALKQTRKPQSDCEIPKARHSVLSSSTHHYGSSSHHGDDDEDDGISRADTPSPTTFLNSLSPLNYQKYDIPTSSQQDDDLLFERQTALLNQMQKMHEEVRGGFKLFGKALKGVFSKKKK</sequence>
<proteinExistence type="predicted"/>
<dbReference type="EMBL" id="BKCJ010187202">
    <property type="protein sequence ID" value="GEY53994.1"/>
    <property type="molecule type" value="Genomic_DNA"/>
</dbReference>
<organism evidence="2">
    <name type="scientific">Tanacetum cinerariifolium</name>
    <name type="common">Dalmatian daisy</name>
    <name type="synonym">Chrysanthemum cinerariifolium</name>
    <dbReference type="NCBI Taxonomy" id="118510"/>
    <lineage>
        <taxon>Eukaryota</taxon>
        <taxon>Viridiplantae</taxon>
        <taxon>Streptophyta</taxon>
        <taxon>Embryophyta</taxon>
        <taxon>Tracheophyta</taxon>
        <taxon>Spermatophyta</taxon>
        <taxon>Magnoliopsida</taxon>
        <taxon>eudicotyledons</taxon>
        <taxon>Gunneridae</taxon>
        <taxon>Pentapetalae</taxon>
        <taxon>asterids</taxon>
        <taxon>campanulids</taxon>
        <taxon>Asterales</taxon>
        <taxon>Asteraceae</taxon>
        <taxon>Asteroideae</taxon>
        <taxon>Anthemideae</taxon>
        <taxon>Anthemidinae</taxon>
        <taxon>Tanacetum</taxon>
    </lineage>
</organism>
<evidence type="ECO:0000256" key="1">
    <source>
        <dbReference type="SAM" id="MobiDB-lite"/>
    </source>
</evidence>
<evidence type="ECO:0008006" key="3">
    <source>
        <dbReference type="Google" id="ProtNLM"/>
    </source>
</evidence>
<name>A0A699HPT6_TANCI</name>
<feature type="compositionally biased region" description="Low complexity" evidence="1">
    <location>
        <begin position="92"/>
        <end position="102"/>
    </location>
</feature>